<dbReference type="KEGG" id="scs:Sta7437_2998"/>
<keyword evidence="2" id="KW-1185">Reference proteome</keyword>
<dbReference type="AlphaFoldDB" id="K9XXY4"/>
<gene>
    <name evidence="1" type="ordered locus">Sta7437_2998</name>
</gene>
<dbReference type="RefSeq" id="WP_015194183.1">
    <property type="nucleotide sequence ID" value="NC_019748.1"/>
</dbReference>
<sequence>MGREVDYAGRLYFSGRTNRGILRKWTNESGHYRPPAKFKSMAGLPENLFQSGQFDSLISIGVSPHQ</sequence>
<dbReference type="STRING" id="111780.Sta7437_2998"/>
<dbReference type="Proteomes" id="UP000010473">
    <property type="component" value="Chromosome"/>
</dbReference>
<organism evidence="1 2">
    <name type="scientific">Stanieria cyanosphaera (strain ATCC 29371 / PCC 7437)</name>
    <dbReference type="NCBI Taxonomy" id="111780"/>
    <lineage>
        <taxon>Bacteria</taxon>
        <taxon>Bacillati</taxon>
        <taxon>Cyanobacteriota</taxon>
        <taxon>Cyanophyceae</taxon>
        <taxon>Pleurocapsales</taxon>
        <taxon>Dermocarpellaceae</taxon>
        <taxon>Stanieria</taxon>
    </lineage>
</organism>
<proteinExistence type="predicted"/>
<reference evidence="2" key="1">
    <citation type="journal article" date="2013" name="Proc. Natl. Acad. Sci. U.S.A.">
        <title>Improving the coverage of the cyanobacterial phylum using diversity-driven genome sequencing.</title>
        <authorList>
            <person name="Shih P.M."/>
            <person name="Wu D."/>
            <person name="Latifi A."/>
            <person name="Axen S.D."/>
            <person name="Fewer D.P."/>
            <person name="Talla E."/>
            <person name="Calteau A."/>
            <person name="Cai F."/>
            <person name="Tandeau de Marsac N."/>
            <person name="Rippka R."/>
            <person name="Herdman M."/>
            <person name="Sivonen K."/>
            <person name="Coursin T."/>
            <person name="Laurent T."/>
            <person name="Goodwin L."/>
            <person name="Nolan M."/>
            <person name="Davenport K.W."/>
            <person name="Han C.S."/>
            <person name="Rubin E.M."/>
            <person name="Eisen J.A."/>
            <person name="Woyke T."/>
            <person name="Gugger M."/>
            <person name="Kerfeld C.A."/>
        </authorList>
    </citation>
    <scope>NUCLEOTIDE SEQUENCE [LARGE SCALE GENOMIC DNA]</scope>
    <source>
        <strain evidence="2">ATCC 29371 / PCC 7437</strain>
    </source>
</reference>
<dbReference type="EMBL" id="CP003653">
    <property type="protein sequence ID" value="AFZ36517.1"/>
    <property type="molecule type" value="Genomic_DNA"/>
</dbReference>
<evidence type="ECO:0000313" key="1">
    <source>
        <dbReference type="EMBL" id="AFZ36517.1"/>
    </source>
</evidence>
<dbReference type="HOGENOM" id="CLU_2829119_0_0_3"/>
<dbReference type="OrthoDB" id="8778639at2"/>
<evidence type="ECO:0000313" key="2">
    <source>
        <dbReference type="Proteomes" id="UP000010473"/>
    </source>
</evidence>
<protein>
    <submittedName>
        <fullName evidence="1">Uncharacterized protein</fullName>
    </submittedName>
</protein>
<accession>K9XXY4</accession>
<name>K9XXY4_STAC7</name>